<dbReference type="InterPro" id="IPR016032">
    <property type="entry name" value="Sig_transdc_resp-reg_C-effctor"/>
</dbReference>
<keyword evidence="4" id="KW-1133">Transmembrane helix</keyword>
<dbReference type="CDD" id="cd00383">
    <property type="entry name" value="trans_reg_C"/>
    <property type="match status" value="1"/>
</dbReference>
<evidence type="ECO:0000256" key="3">
    <source>
        <dbReference type="PROSITE-ProRule" id="PRU01091"/>
    </source>
</evidence>
<protein>
    <submittedName>
        <fullName evidence="6">Winged helix-turn-helix domain-containing protein</fullName>
    </submittedName>
</protein>
<dbReference type="PANTHER" id="PTHR12558">
    <property type="entry name" value="CELL DIVISION CYCLE 16,23,27"/>
    <property type="match status" value="1"/>
</dbReference>
<sequence length="644" mass="71687">MPFAVYRFGEFSLDCGKFELCRKERRLKLERKPLELLVLLVTKHGQVVTREEISARLWEQEVFVDIEHGINTAIRKIRQALGDSPDLPQYVQTISGSGYRFVAPVTAVEPEVPIEDFPSSQGVAPSQPIASVPEIVTAPEEYVAREGSAGPDRLLAKPQHRLWIVVAITVAVVMTISVLNLGPRPLAARFLHRDSHSAIGSIAVLPLQNLSGDPGQEYFADGMTDELITELARIPNLRVVSRTSVMANKGSGRSLPDIARQLDVDAIVEGSIVRSGDRIRITAQLIDARTDRHLWAQSFEGSASDVLSLQDSVAQQIAAQASVVLAPPSPRAPVNAAAHDAYLRGRYFLNKQDFARSLESFKDAIDLDPNYASAHAGYASALDAVTTYGIGTPRELMPKAIAEAQRAIQLDPQNGEAYTELGSVQTIYLYDWTAAEKNLTRGISLNPSDSIAEFKYAIYLDAVGRPQDAVTHMRRALQLDPLSFLVNRRLGVALYYDRQYDAAVAQLQRASEMERSPESIDHYLSLIYEQKGDHDEAVQHNVEALRENESKVDIAALLKVYRQQGWRPFWRARTRALPQSTNSCNAYEIGLDDLRVNELDHAFASFQRASEIHCFSMPFIRVDPLFDSVRQDPRYAALLARMNQ</sequence>
<dbReference type="InterPro" id="IPR019734">
    <property type="entry name" value="TPR_rpt"/>
</dbReference>
<dbReference type="SUPFAM" id="SSF46894">
    <property type="entry name" value="C-terminal effector domain of the bipartite response regulators"/>
    <property type="match status" value="1"/>
</dbReference>
<dbReference type="PROSITE" id="PS50005">
    <property type="entry name" value="TPR"/>
    <property type="match status" value="1"/>
</dbReference>
<dbReference type="GO" id="GO:0000160">
    <property type="term" value="P:phosphorelay signal transduction system"/>
    <property type="evidence" value="ECO:0007669"/>
    <property type="project" value="InterPro"/>
</dbReference>
<dbReference type="Pfam" id="PF13432">
    <property type="entry name" value="TPR_16"/>
    <property type="match status" value="2"/>
</dbReference>
<dbReference type="EMBL" id="CP121196">
    <property type="protein sequence ID" value="XBH16882.1"/>
    <property type="molecule type" value="Genomic_DNA"/>
</dbReference>
<dbReference type="Gene3D" id="1.25.40.10">
    <property type="entry name" value="Tetratricopeptide repeat domain"/>
    <property type="match status" value="2"/>
</dbReference>
<evidence type="ECO:0000313" key="6">
    <source>
        <dbReference type="EMBL" id="XBH16882.1"/>
    </source>
</evidence>
<dbReference type="AlphaFoldDB" id="A0AAU7DFU7"/>
<dbReference type="InterPro" id="IPR011990">
    <property type="entry name" value="TPR-like_helical_dom_sf"/>
</dbReference>
<dbReference type="GO" id="GO:0003677">
    <property type="term" value="F:DNA binding"/>
    <property type="evidence" value="ECO:0007669"/>
    <property type="project" value="UniProtKB-UniRule"/>
</dbReference>
<dbReference type="SMART" id="SM00028">
    <property type="entry name" value="TPR"/>
    <property type="match status" value="4"/>
</dbReference>
<feature type="transmembrane region" description="Helical" evidence="4">
    <location>
        <begin position="162"/>
        <end position="182"/>
    </location>
</feature>
<dbReference type="RefSeq" id="WP_348262112.1">
    <property type="nucleotide sequence ID" value="NZ_CP121196.1"/>
</dbReference>
<dbReference type="InterPro" id="IPR036388">
    <property type="entry name" value="WH-like_DNA-bd_sf"/>
</dbReference>
<feature type="domain" description="OmpR/PhoB-type" evidence="5">
    <location>
        <begin position="3"/>
        <end position="103"/>
    </location>
</feature>
<dbReference type="InterPro" id="IPR001867">
    <property type="entry name" value="OmpR/PhoB-type_DNA-bd"/>
</dbReference>
<dbReference type="PANTHER" id="PTHR12558:SF13">
    <property type="entry name" value="CELL DIVISION CYCLE PROTEIN 27 HOMOLOG"/>
    <property type="match status" value="1"/>
</dbReference>
<dbReference type="Gene3D" id="1.10.10.10">
    <property type="entry name" value="Winged helix-like DNA-binding domain superfamily/Winged helix DNA-binding domain"/>
    <property type="match status" value="1"/>
</dbReference>
<dbReference type="SUPFAM" id="SSF48452">
    <property type="entry name" value="TPR-like"/>
    <property type="match status" value="1"/>
</dbReference>
<keyword evidence="1 3" id="KW-0238">DNA-binding</keyword>
<dbReference type="PROSITE" id="PS51755">
    <property type="entry name" value="OMPR_PHOB"/>
    <property type="match status" value="1"/>
</dbReference>
<dbReference type="Gene3D" id="3.40.50.10070">
    <property type="entry name" value="TolB, N-terminal domain"/>
    <property type="match status" value="1"/>
</dbReference>
<dbReference type="Pfam" id="PF00486">
    <property type="entry name" value="Trans_reg_C"/>
    <property type="match status" value="1"/>
</dbReference>
<proteinExistence type="predicted"/>
<gene>
    <name evidence="6" type="ORF">P8935_20190</name>
</gene>
<reference evidence="6" key="1">
    <citation type="submission" date="2023-03" db="EMBL/GenBank/DDBJ databases">
        <title>Edaphobacter sp.</title>
        <authorList>
            <person name="Huber K.J."/>
            <person name="Papendorf J."/>
            <person name="Pilke C."/>
            <person name="Bunk B."/>
            <person name="Sproeer C."/>
            <person name="Pester M."/>
        </authorList>
    </citation>
    <scope>NUCLEOTIDE SEQUENCE</scope>
    <source>
        <strain evidence="6">DSM 110680</strain>
    </source>
</reference>
<feature type="repeat" description="TPR" evidence="2">
    <location>
        <begin position="338"/>
        <end position="371"/>
    </location>
</feature>
<accession>A0AAU7DFU7</accession>
<feature type="DNA-binding region" description="OmpR/PhoB-type" evidence="3">
    <location>
        <begin position="3"/>
        <end position="103"/>
    </location>
</feature>
<keyword evidence="4" id="KW-0472">Membrane</keyword>
<evidence type="ECO:0000256" key="1">
    <source>
        <dbReference type="ARBA" id="ARBA00023125"/>
    </source>
</evidence>
<evidence type="ECO:0000256" key="2">
    <source>
        <dbReference type="PROSITE-ProRule" id="PRU00339"/>
    </source>
</evidence>
<dbReference type="SMART" id="SM00862">
    <property type="entry name" value="Trans_reg_C"/>
    <property type="match status" value="1"/>
</dbReference>
<dbReference type="GO" id="GO:0006355">
    <property type="term" value="P:regulation of DNA-templated transcription"/>
    <property type="evidence" value="ECO:0007669"/>
    <property type="project" value="InterPro"/>
</dbReference>
<keyword evidence="2" id="KW-0802">TPR repeat</keyword>
<name>A0AAU7DFU7_9BACT</name>
<evidence type="ECO:0000259" key="5">
    <source>
        <dbReference type="PROSITE" id="PS51755"/>
    </source>
</evidence>
<keyword evidence="4" id="KW-0812">Transmembrane</keyword>
<organism evidence="6">
    <name type="scientific">Telmatobacter sp. DSM 110680</name>
    <dbReference type="NCBI Taxonomy" id="3036704"/>
    <lineage>
        <taxon>Bacteria</taxon>
        <taxon>Pseudomonadati</taxon>
        <taxon>Acidobacteriota</taxon>
        <taxon>Terriglobia</taxon>
        <taxon>Terriglobales</taxon>
        <taxon>Acidobacteriaceae</taxon>
        <taxon>Telmatobacter</taxon>
    </lineage>
</organism>
<evidence type="ECO:0000256" key="4">
    <source>
        <dbReference type="SAM" id="Phobius"/>
    </source>
</evidence>